<dbReference type="EMBL" id="JSAN01000057">
    <property type="protein sequence ID" value="KIC72343.1"/>
    <property type="molecule type" value="Genomic_DNA"/>
</dbReference>
<name>A0A0C1HC20_9BACT</name>
<organism evidence="1 2">
    <name type="scientific">Candidatus Protochlamydia amoebophila</name>
    <dbReference type="NCBI Taxonomy" id="362787"/>
    <lineage>
        <taxon>Bacteria</taxon>
        <taxon>Pseudomonadati</taxon>
        <taxon>Chlamydiota</taxon>
        <taxon>Chlamydiia</taxon>
        <taxon>Parachlamydiales</taxon>
        <taxon>Parachlamydiaceae</taxon>
        <taxon>Candidatus Protochlamydia</taxon>
    </lineage>
</organism>
<evidence type="ECO:0000313" key="1">
    <source>
        <dbReference type="EMBL" id="KIC72343.1"/>
    </source>
</evidence>
<protein>
    <submittedName>
        <fullName evidence="1">Uncharacterized protein</fullName>
    </submittedName>
</protein>
<gene>
    <name evidence="1" type="ORF">DB44_CK00160</name>
</gene>
<sequence>MKNKWMEMNSLFQIEIPKRNGLCSGHAERLQAGMEYYSLIVEGEDQQVIRQDFCAACWPHAIKSELFLKKRGFWKSKIEHKKNEVPSLRFDRALHLLKELLKQPSQNEEEIFILSVFLSHSKKLILRQEFEKEGSQWGLYEIAHQDEFLTIKIFPLTTLETEKVQKRLAEKLGDGQKIKSQHL</sequence>
<reference evidence="1 2" key="1">
    <citation type="journal article" date="2014" name="Mol. Biol. Evol.">
        <title>Massive expansion of Ubiquitination-related gene families within the Chlamydiae.</title>
        <authorList>
            <person name="Domman D."/>
            <person name="Collingro A."/>
            <person name="Lagkouvardos I."/>
            <person name="Gehre L."/>
            <person name="Weinmaier T."/>
            <person name="Rattei T."/>
            <person name="Subtil A."/>
            <person name="Horn M."/>
        </authorList>
    </citation>
    <scope>NUCLEOTIDE SEQUENCE [LARGE SCALE GENOMIC DNA]</scope>
    <source>
        <strain evidence="1 2">EI2</strain>
    </source>
</reference>
<dbReference type="AlphaFoldDB" id="A0A0C1HC20"/>
<comment type="caution">
    <text evidence="1">The sequence shown here is derived from an EMBL/GenBank/DDBJ whole genome shotgun (WGS) entry which is preliminary data.</text>
</comment>
<dbReference type="Proteomes" id="UP000031465">
    <property type="component" value="Unassembled WGS sequence"/>
</dbReference>
<evidence type="ECO:0000313" key="2">
    <source>
        <dbReference type="Proteomes" id="UP000031465"/>
    </source>
</evidence>
<accession>A0A0C1HC20</accession>
<dbReference type="PATRIC" id="fig|362787.3.peg.870"/>
<proteinExistence type="predicted"/>